<reference evidence="2" key="1">
    <citation type="submission" date="2019-08" db="EMBL/GenBank/DDBJ databases">
        <title>The genome of the North American firefly Photinus pyralis.</title>
        <authorList>
            <consortium name="Photinus pyralis genome working group"/>
            <person name="Fallon T.R."/>
            <person name="Sander Lower S.E."/>
            <person name="Weng J.-K."/>
        </authorList>
    </citation>
    <scope>NUCLEOTIDE SEQUENCE</scope>
    <source>
        <strain evidence="2">TRF0915ILg1</strain>
        <tissue evidence="2">Whole body</tissue>
    </source>
</reference>
<feature type="region of interest" description="Disordered" evidence="1">
    <location>
        <begin position="377"/>
        <end position="421"/>
    </location>
</feature>
<feature type="compositionally biased region" description="Low complexity" evidence="1">
    <location>
        <begin position="499"/>
        <end position="509"/>
    </location>
</feature>
<feature type="compositionally biased region" description="Basic and acidic residues" evidence="1">
    <location>
        <begin position="460"/>
        <end position="471"/>
    </location>
</feature>
<keyword evidence="3" id="KW-1185">Reference proteome</keyword>
<sequence>MKDKHEMIKQEVSLERNTINVGSYLNVCTPSNEQNELKSSTLMSDLNGKHSQTVSNNKAVSQIFSKRTRKKSEKENLPPKVHSMENSIVSNITKDTKLEKKTECASVRCRRSPRLLNKNLRLNCVAVATKGLTYCADCMNNKGENFSVSSCRHMLLSKNRNNENSTLETSKDDMKLKGPLEEIVDIDNAIKNEDSDEDVQQQNKILKLSNKNLRLPLQNKPVKEEITSKPLKLEDGNLTRLGRKRKLPPEDNVKEDISSDKIKDENFGGSISIPLIRRQSSRQKLLTQANNELEHKEKVPKEEIVQGTSKSFSEKSENLEVNTSMKRSRSSLQNKPSKPKQQMFIVHTFFKQDLEKVYPELLYKSKTRPSENFSFALRPHSTTETRKSLRKRGYSNSDEDFEPSKAELNKTHSTYGTRNSLRNISNTKEDFELNKAKLSKIEHSTKGTRNTLKNRNSKQSKVEISKSKLDNETISSENSRQQSDVSTSNASNVSLDNVTSSSSTNQSSNLPVVDKEIMNIKNLLENDLKSNLGYKVFKRYQSQMLAKENKENDYQYWHQAVKEELVQISKQIPLSSLQGYMNWSINYYINSSISV</sequence>
<feature type="compositionally biased region" description="Polar residues" evidence="1">
    <location>
        <begin position="47"/>
        <end position="65"/>
    </location>
</feature>
<feature type="region of interest" description="Disordered" evidence="1">
    <location>
        <begin position="47"/>
        <end position="77"/>
    </location>
</feature>
<protein>
    <submittedName>
        <fullName evidence="2">Uncharacterized protein</fullName>
    </submittedName>
</protein>
<gene>
    <name evidence="2" type="ORF">ILUMI_17807</name>
</gene>
<organism evidence="2 3">
    <name type="scientific">Ignelater luminosus</name>
    <name type="common">Cucubano</name>
    <name type="synonym">Pyrophorus luminosus</name>
    <dbReference type="NCBI Taxonomy" id="2038154"/>
    <lineage>
        <taxon>Eukaryota</taxon>
        <taxon>Metazoa</taxon>
        <taxon>Ecdysozoa</taxon>
        <taxon>Arthropoda</taxon>
        <taxon>Hexapoda</taxon>
        <taxon>Insecta</taxon>
        <taxon>Pterygota</taxon>
        <taxon>Neoptera</taxon>
        <taxon>Endopterygota</taxon>
        <taxon>Coleoptera</taxon>
        <taxon>Polyphaga</taxon>
        <taxon>Elateriformia</taxon>
        <taxon>Elateroidea</taxon>
        <taxon>Elateridae</taxon>
        <taxon>Agrypninae</taxon>
        <taxon>Pyrophorini</taxon>
        <taxon>Ignelater</taxon>
    </lineage>
</organism>
<feature type="compositionally biased region" description="Polar residues" evidence="1">
    <location>
        <begin position="472"/>
        <end position="498"/>
    </location>
</feature>
<feature type="region of interest" description="Disordered" evidence="1">
    <location>
        <begin position="290"/>
        <end position="339"/>
    </location>
</feature>
<accession>A0A8K0CML7</accession>
<feature type="compositionally biased region" description="Polar residues" evidence="1">
    <location>
        <begin position="447"/>
        <end position="459"/>
    </location>
</feature>
<dbReference type="EMBL" id="VTPC01077922">
    <property type="protein sequence ID" value="KAF2888366.1"/>
    <property type="molecule type" value="Genomic_DNA"/>
</dbReference>
<dbReference type="Proteomes" id="UP000801492">
    <property type="component" value="Unassembled WGS sequence"/>
</dbReference>
<dbReference type="OrthoDB" id="6766765at2759"/>
<dbReference type="AlphaFoldDB" id="A0A8K0CML7"/>
<feature type="region of interest" description="Disordered" evidence="1">
    <location>
        <begin position="237"/>
        <end position="258"/>
    </location>
</feature>
<evidence type="ECO:0000256" key="1">
    <source>
        <dbReference type="SAM" id="MobiDB-lite"/>
    </source>
</evidence>
<feature type="compositionally biased region" description="Polar residues" evidence="1">
    <location>
        <begin position="319"/>
        <end position="339"/>
    </location>
</feature>
<name>A0A8K0CML7_IGNLU</name>
<feature type="compositionally biased region" description="Basic and acidic residues" evidence="1">
    <location>
        <begin position="247"/>
        <end position="258"/>
    </location>
</feature>
<comment type="caution">
    <text evidence="2">The sequence shown here is derived from an EMBL/GenBank/DDBJ whole genome shotgun (WGS) entry which is preliminary data.</text>
</comment>
<proteinExistence type="predicted"/>
<evidence type="ECO:0000313" key="3">
    <source>
        <dbReference type="Proteomes" id="UP000801492"/>
    </source>
</evidence>
<feature type="compositionally biased region" description="Basic and acidic residues" evidence="1">
    <location>
        <begin position="292"/>
        <end position="304"/>
    </location>
</feature>
<evidence type="ECO:0000313" key="2">
    <source>
        <dbReference type="EMBL" id="KAF2888366.1"/>
    </source>
</evidence>
<feature type="compositionally biased region" description="Polar residues" evidence="1">
    <location>
        <begin position="411"/>
        <end position="421"/>
    </location>
</feature>
<feature type="region of interest" description="Disordered" evidence="1">
    <location>
        <begin position="441"/>
        <end position="509"/>
    </location>
</feature>